<feature type="region of interest" description="Disordered" evidence="1">
    <location>
        <begin position="89"/>
        <end position="123"/>
    </location>
</feature>
<evidence type="ECO:0000256" key="2">
    <source>
        <dbReference type="SAM" id="SignalP"/>
    </source>
</evidence>
<evidence type="ECO:0000313" key="4">
    <source>
        <dbReference type="Proteomes" id="UP000035170"/>
    </source>
</evidence>
<evidence type="ECO:0008006" key="5">
    <source>
        <dbReference type="Google" id="ProtNLM"/>
    </source>
</evidence>
<accession>A0A0H2LXB9</accession>
<evidence type="ECO:0000313" key="3">
    <source>
        <dbReference type="EMBL" id="KLN54888.1"/>
    </source>
</evidence>
<dbReference type="PATRIC" id="fig|34073.19.peg.3968"/>
<name>A0A0H2LXB9_VARPD</name>
<comment type="caution">
    <text evidence="3">The sequence shown here is derived from an EMBL/GenBank/DDBJ whole genome shotgun (WGS) entry which is preliminary data.</text>
</comment>
<feature type="compositionally biased region" description="Polar residues" evidence="1">
    <location>
        <begin position="90"/>
        <end position="108"/>
    </location>
</feature>
<sequence length="123" mass="12577">MKSLSLTQVVAIGSFALLAAAGAKAESYEGVQPLTSAKSRAEVNAEAVREASAPDQNVVRGSRGAETMAVSRDRAGVVFEAMRTAAAPDQNVTSGSRVNSKVVSTMQNPVDARAAAAGNSNKL</sequence>
<keyword evidence="4" id="KW-1185">Reference proteome</keyword>
<protein>
    <recommendedName>
        <fullName evidence="5">DUF4148 domain-containing protein</fullName>
    </recommendedName>
</protein>
<keyword evidence="2" id="KW-0732">Signal</keyword>
<dbReference type="RefSeq" id="WP_047785679.1">
    <property type="nucleotide sequence ID" value="NZ_JZWI01000020.1"/>
</dbReference>
<dbReference type="EMBL" id="JZWI01000020">
    <property type="protein sequence ID" value="KLN54888.1"/>
    <property type="molecule type" value="Genomic_DNA"/>
</dbReference>
<feature type="chain" id="PRO_5002596445" description="DUF4148 domain-containing protein" evidence="2">
    <location>
        <begin position="26"/>
        <end position="123"/>
    </location>
</feature>
<evidence type="ECO:0000256" key="1">
    <source>
        <dbReference type="SAM" id="MobiDB-lite"/>
    </source>
</evidence>
<organism evidence="3 4">
    <name type="scientific">Variovorax paradoxus</name>
    <dbReference type="NCBI Taxonomy" id="34073"/>
    <lineage>
        <taxon>Bacteria</taxon>
        <taxon>Pseudomonadati</taxon>
        <taxon>Pseudomonadota</taxon>
        <taxon>Betaproteobacteria</taxon>
        <taxon>Burkholderiales</taxon>
        <taxon>Comamonadaceae</taxon>
        <taxon>Variovorax</taxon>
    </lineage>
</organism>
<feature type="region of interest" description="Disordered" evidence="1">
    <location>
        <begin position="45"/>
        <end position="66"/>
    </location>
</feature>
<dbReference type="AlphaFoldDB" id="A0A0H2LXB9"/>
<proteinExistence type="predicted"/>
<feature type="signal peptide" evidence="2">
    <location>
        <begin position="1"/>
        <end position="25"/>
    </location>
</feature>
<gene>
    <name evidence="3" type="ORF">VPARA_38770</name>
</gene>
<dbReference type="Proteomes" id="UP000035170">
    <property type="component" value="Unassembled WGS sequence"/>
</dbReference>
<reference evidence="3 4" key="1">
    <citation type="submission" date="2015-03" db="EMBL/GenBank/DDBJ databases">
        <title>Genome sequence of Variovorax paradoxus TBEA6.</title>
        <authorList>
            <person name="Poehlein A."/>
            <person name="Schuldes J."/>
            <person name="Wuebbeler J.H."/>
            <person name="Hiessl S."/>
            <person name="Steinbuechel A."/>
            <person name="Daniel R."/>
        </authorList>
    </citation>
    <scope>NUCLEOTIDE SEQUENCE [LARGE SCALE GENOMIC DNA]</scope>
    <source>
        <strain evidence="3 4">TBEA6</strain>
    </source>
</reference>